<name>A0A0T9TFJ7_YERAL</name>
<evidence type="ECO:0000313" key="2">
    <source>
        <dbReference type="Proteomes" id="UP000041595"/>
    </source>
</evidence>
<reference evidence="1 2" key="1">
    <citation type="submission" date="2015-03" db="EMBL/GenBank/DDBJ databases">
        <authorList>
            <person name="Murphy D."/>
        </authorList>
    </citation>
    <scope>NUCLEOTIDE SEQUENCE [LARGE SCALE GENOMIC DNA]</scope>
    <source>
        <strain evidence="1 2">IP06005</strain>
    </source>
</reference>
<sequence length="79" mass="8875">MCVVTELADSSLVMFRRKIAQKVRGNDIGLDNIRNLVVIEFQITGAVCPLLAVSQMHPIQPKNRHRATLMAYLTQLNLV</sequence>
<proteinExistence type="predicted"/>
<dbReference type="AlphaFoldDB" id="A0A0T9TFJ7"/>
<accession>A0A0T9TFJ7</accession>
<dbReference type="Proteomes" id="UP000041595">
    <property type="component" value="Unassembled WGS sequence"/>
</dbReference>
<evidence type="ECO:0000313" key="1">
    <source>
        <dbReference type="EMBL" id="CNK79874.1"/>
    </source>
</evidence>
<dbReference type="EMBL" id="CQEJ01000005">
    <property type="protein sequence ID" value="CNK79874.1"/>
    <property type="molecule type" value="Genomic_DNA"/>
</dbReference>
<protein>
    <submittedName>
        <fullName evidence="1">Uncharacterized protein</fullName>
    </submittedName>
</protein>
<organism evidence="1 2">
    <name type="scientific">Yersinia aldovae</name>
    <dbReference type="NCBI Taxonomy" id="29483"/>
    <lineage>
        <taxon>Bacteria</taxon>
        <taxon>Pseudomonadati</taxon>
        <taxon>Pseudomonadota</taxon>
        <taxon>Gammaproteobacteria</taxon>
        <taxon>Enterobacterales</taxon>
        <taxon>Yersiniaceae</taxon>
        <taxon>Yersinia</taxon>
    </lineage>
</organism>
<gene>
    <name evidence="1" type="ORF">ERS137965_01097</name>
</gene>